<gene>
    <name evidence="3" type="ORF">AGLY_000328</name>
</gene>
<reference evidence="3 4" key="1">
    <citation type="submission" date="2019-08" db="EMBL/GenBank/DDBJ databases">
        <title>The genome of the soybean aphid Biotype 1, its phylome, world population structure and adaptation to the North American continent.</title>
        <authorList>
            <person name="Giordano R."/>
            <person name="Donthu R.K."/>
            <person name="Hernandez A.G."/>
            <person name="Wright C.L."/>
            <person name="Zimin A.V."/>
        </authorList>
    </citation>
    <scope>NUCLEOTIDE SEQUENCE [LARGE SCALE GENOMIC DNA]</scope>
    <source>
        <tissue evidence="3">Whole aphids</tissue>
    </source>
</reference>
<sequence>MHYFRQSQGTQALNECLKFIYNLLVALLIILCSHTFRLQLLFCTHVRNATISPAMGGHRGGRSRTKRASTSPAWVDRPKQTKRLCKSPASIEPTVKKGRQRSATASPVLDEESLSGQAHIEAKRLASLTSEATGKKYEQRLNLLKNIAHLWENDKIITTAQIDELNKMDDLQDVDVAACDFNNAVEHDLQDTSEVEECKIDDVKIDEVDELRDELPTLSLRIPKRGRPKGKDKTVIGVPKKRKLQSKLIPFEKLPINIRQFKILKCFVNEDVARTAVHDKILINENYIEMIPDKISNKIIDELVAIDEVLTK</sequence>
<accession>A0A6G0U988</accession>
<dbReference type="AlphaFoldDB" id="A0A6G0U988"/>
<dbReference type="EMBL" id="VYZN01000001">
    <property type="protein sequence ID" value="KAE9544786.1"/>
    <property type="molecule type" value="Genomic_DNA"/>
</dbReference>
<dbReference type="OrthoDB" id="6718321at2759"/>
<evidence type="ECO:0000256" key="1">
    <source>
        <dbReference type="SAM" id="MobiDB-lite"/>
    </source>
</evidence>
<keyword evidence="2" id="KW-1133">Transmembrane helix</keyword>
<feature type="region of interest" description="Disordered" evidence="1">
    <location>
        <begin position="54"/>
        <end position="110"/>
    </location>
</feature>
<keyword evidence="2" id="KW-0812">Transmembrane</keyword>
<evidence type="ECO:0000313" key="3">
    <source>
        <dbReference type="EMBL" id="KAE9544786.1"/>
    </source>
</evidence>
<name>A0A6G0U988_APHGL</name>
<feature type="transmembrane region" description="Helical" evidence="2">
    <location>
        <begin position="20"/>
        <end position="42"/>
    </location>
</feature>
<keyword evidence="4" id="KW-1185">Reference proteome</keyword>
<dbReference type="Proteomes" id="UP000475862">
    <property type="component" value="Unassembled WGS sequence"/>
</dbReference>
<keyword evidence="2" id="KW-0472">Membrane</keyword>
<organism evidence="3 4">
    <name type="scientific">Aphis glycines</name>
    <name type="common">Soybean aphid</name>
    <dbReference type="NCBI Taxonomy" id="307491"/>
    <lineage>
        <taxon>Eukaryota</taxon>
        <taxon>Metazoa</taxon>
        <taxon>Ecdysozoa</taxon>
        <taxon>Arthropoda</taxon>
        <taxon>Hexapoda</taxon>
        <taxon>Insecta</taxon>
        <taxon>Pterygota</taxon>
        <taxon>Neoptera</taxon>
        <taxon>Paraneoptera</taxon>
        <taxon>Hemiptera</taxon>
        <taxon>Sternorrhyncha</taxon>
        <taxon>Aphidomorpha</taxon>
        <taxon>Aphidoidea</taxon>
        <taxon>Aphididae</taxon>
        <taxon>Aphidini</taxon>
        <taxon>Aphis</taxon>
        <taxon>Aphis</taxon>
    </lineage>
</organism>
<evidence type="ECO:0000256" key="2">
    <source>
        <dbReference type="SAM" id="Phobius"/>
    </source>
</evidence>
<comment type="caution">
    <text evidence="3">The sequence shown here is derived from an EMBL/GenBank/DDBJ whole genome shotgun (WGS) entry which is preliminary data.</text>
</comment>
<proteinExistence type="predicted"/>
<evidence type="ECO:0000313" key="4">
    <source>
        <dbReference type="Proteomes" id="UP000475862"/>
    </source>
</evidence>
<protein>
    <submittedName>
        <fullName evidence="3">Uncharacterized protein</fullName>
    </submittedName>
</protein>